<comment type="caution">
    <text evidence="2">The sequence shown here is derived from an EMBL/GenBank/DDBJ whole genome shotgun (WGS) entry which is preliminary data.</text>
</comment>
<feature type="compositionally biased region" description="Basic and acidic residues" evidence="1">
    <location>
        <begin position="45"/>
        <end position="56"/>
    </location>
</feature>
<reference evidence="3" key="1">
    <citation type="journal article" date="2019" name="Int. J. Syst. Evol. Microbiol.">
        <title>The Global Catalogue of Microorganisms (GCM) 10K type strain sequencing project: providing services to taxonomists for standard genome sequencing and annotation.</title>
        <authorList>
            <consortium name="The Broad Institute Genomics Platform"/>
            <consortium name="The Broad Institute Genome Sequencing Center for Infectious Disease"/>
            <person name="Wu L."/>
            <person name="Ma J."/>
        </authorList>
    </citation>
    <scope>NUCLEOTIDE SEQUENCE [LARGE SCALE GENOMIC DNA]</scope>
    <source>
        <strain evidence="3">JCM 17125</strain>
    </source>
</reference>
<proteinExistence type="predicted"/>
<keyword evidence="3" id="KW-1185">Reference proteome</keyword>
<evidence type="ECO:0000313" key="3">
    <source>
        <dbReference type="Proteomes" id="UP001501468"/>
    </source>
</evidence>
<sequence>MRQLGVGAHGVVETGYEGTHITPPAGVEAGERGGYDVAHQLVGGRRNEAGRGERGVDVGGQRIRKATHLKGGPGGELDNRIILSRNDIDQE</sequence>
<name>A0ABP7DHH4_9MICO</name>
<organism evidence="2 3">
    <name type="scientific">Terrabacter ginsenosidimutans</name>
    <dbReference type="NCBI Taxonomy" id="490575"/>
    <lineage>
        <taxon>Bacteria</taxon>
        <taxon>Bacillati</taxon>
        <taxon>Actinomycetota</taxon>
        <taxon>Actinomycetes</taxon>
        <taxon>Micrococcales</taxon>
        <taxon>Intrasporangiaceae</taxon>
        <taxon>Terrabacter</taxon>
    </lineage>
</organism>
<accession>A0ABP7DHH4</accession>
<evidence type="ECO:0000313" key="2">
    <source>
        <dbReference type="EMBL" id="GAA3704679.1"/>
    </source>
</evidence>
<feature type="region of interest" description="Disordered" evidence="1">
    <location>
        <begin position="45"/>
        <end position="91"/>
    </location>
</feature>
<evidence type="ECO:0000256" key="1">
    <source>
        <dbReference type="SAM" id="MobiDB-lite"/>
    </source>
</evidence>
<gene>
    <name evidence="2" type="ORF">GCM10022399_21570</name>
</gene>
<protein>
    <submittedName>
        <fullName evidence="2">Uncharacterized protein</fullName>
    </submittedName>
</protein>
<dbReference type="Proteomes" id="UP001501468">
    <property type="component" value="Unassembled WGS sequence"/>
</dbReference>
<dbReference type="EMBL" id="BAABDC010000003">
    <property type="protein sequence ID" value="GAA3704679.1"/>
    <property type="molecule type" value="Genomic_DNA"/>
</dbReference>